<dbReference type="InterPro" id="IPR051633">
    <property type="entry name" value="AceTr"/>
</dbReference>
<evidence type="ECO:0000256" key="1">
    <source>
        <dbReference type="ARBA" id="ARBA00004141"/>
    </source>
</evidence>
<dbReference type="AlphaFoldDB" id="A0A9W4HJ69"/>
<reference evidence="7" key="1">
    <citation type="submission" date="2021-07" db="EMBL/GenBank/DDBJ databases">
        <authorList>
            <person name="Branca A.L. A."/>
        </authorList>
    </citation>
    <scope>NUCLEOTIDE SEQUENCE</scope>
</reference>
<comment type="caution">
    <text evidence="7">The sequence shown here is derived from an EMBL/GenBank/DDBJ whole genome shotgun (WGS) entry which is preliminary data.</text>
</comment>
<evidence type="ECO:0000313" key="7">
    <source>
        <dbReference type="EMBL" id="CAG8028674.1"/>
    </source>
</evidence>
<accession>A0A9W4HJ69</accession>
<evidence type="ECO:0000256" key="6">
    <source>
        <dbReference type="SAM" id="Phobius"/>
    </source>
</evidence>
<feature type="transmembrane region" description="Helical" evidence="6">
    <location>
        <begin position="155"/>
        <end position="174"/>
    </location>
</feature>
<dbReference type="InterPro" id="IPR000791">
    <property type="entry name" value="Gpr1/Fun34/SatP-like"/>
</dbReference>
<dbReference type="PANTHER" id="PTHR31123:SF4">
    <property type="entry name" value="PROTEIN ALCS"/>
    <property type="match status" value="1"/>
</dbReference>
<dbReference type="Proteomes" id="UP001153461">
    <property type="component" value="Unassembled WGS sequence"/>
</dbReference>
<organism evidence="7 8">
    <name type="scientific">Penicillium nalgiovense</name>
    <dbReference type="NCBI Taxonomy" id="60175"/>
    <lineage>
        <taxon>Eukaryota</taxon>
        <taxon>Fungi</taxon>
        <taxon>Dikarya</taxon>
        <taxon>Ascomycota</taxon>
        <taxon>Pezizomycotina</taxon>
        <taxon>Eurotiomycetes</taxon>
        <taxon>Eurotiomycetidae</taxon>
        <taxon>Eurotiales</taxon>
        <taxon>Aspergillaceae</taxon>
        <taxon>Penicillium</taxon>
    </lineage>
</organism>
<evidence type="ECO:0000313" key="8">
    <source>
        <dbReference type="Proteomes" id="UP001153461"/>
    </source>
</evidence>
<evidence type="ECO:0000256" key="3">
    <source>
        <dbReference type="ARBA" id="ARBA00022692"/>
    </source>
</evidence>
<comment type="subcellular location">
    <subcellularLocation>
        <location evidence="1">Membrane</location>
        <topology evidence="1">Multi-pass membrane protein</topology>
    </subcellularLocation>
</comment>
<keyword evidence="4 6" id="KW-1133">Transmembrane helix</keyword>
<dbReference type="Pfam" id="PF01184">
    <property type="entry name" value="Gpr1_Fun34_YaaH"/>
    <property type="match status" value="1"/>
</dbReference>
<name>A0A9W4HJ69_PENNA</name>
<protein>
    <submittedName>
        <fullName evidence="7">Uncharacterized protein</fullName>
    </submittedName>
</protein>
<evidence type="ECO:0000256" key="4">
    <source>
        <dbReference type="ARBA" id="ARBA00022989"/>
    </source>
</evidence>
<feature type="transmembrane region" description="Helical" evidence="6">
    <location>
        <begin position="45"/>
        <end position="71"/>
    </location>
</feature>
<dbReference type="GO" id="GO:0005886">
    <property type="term" value="C:plasma membrane"/>
    <property type="evidence" value="ECO:0007669"/>
    <property type="project" value="TreeGrafter"/>
</dbReference>
<evidence type="ECO:0000256" key="2">
    <source>
        <dbReference type="ARBA" id="ARBA00005587"/>
    </source>
</evidence>
<sequence length="267" mass="29016">MNLEGDISAMHRQFNSNGPISVEQMHMPTIHRPDLKSFLGDPTPLYAPIFSLGILKLINNSGIMGFILALAPFTCELMESRGAVGAGAATVLSLEIRLSSSFLGPSVCQSCLDFVCSTSHTIVAAFWLSYATTLTPFYNAAIAYDPTNLENPGFYNAYGFFTLFMGILCFMYLICSLRTNLCFVVIFLGLVLGFVLLTGAVWQLANGNQSLARTLKKAAGACLALGSLPGWYFLFVQLLATVDFPLTLPIEDLSHIIPAGSERKKMN</sequence>
<keyword evidence="5 6" id="KW-0472">Membrane</keyword>
<feature type="transmembrane region" description="Helical" evidence="6">
    <location>
        <begin position="217"/>
        <end position="240"/>
    </location>
</feature>
<dbReference type="EMBL" id="CAJVNV010000087">
    <property type="protein sequence ID" value="CAG8028674.1"/>
    <property type="molecule type" value="Genomic_DNA"/>
</dbReference>
<evidence type="ECO:0000256" key="5">
    <source>
        <dbReference type="ARBA" id="ARBA00023136"/>
    </source>
</evidence>
<dbReference type="OrthoDB" id="2890403at2759"/>
<feature type="transmembrane region" description="Helical" evidence="6">
    <location>
        <begin position="122"/>
        <end position="143"/>
    </location>
</feature>
<comment type="similarity">
    <text evidence="2">Belongs to the acetate uptake transporter (AceTr) (TC 2.A.96) family.</text>
</comment>
<feature type="transmembrane region" description="Helical" evidence="6">
    <location>
        <begin position="181"/>
        <end position="205"/>
    </location>
</feature>
<gene>
    <name evidence="7" type="ORF">PNAL_LOCUS2658</name>
</gene>
<dbReference type="PANTHER" id="PTHR31123">
    <property type="entry name" value="ACCUMULATION OF DYADS PROTEIN 2-RELATED"/>
    <property type="match status" value="1"/>
</dbReference>
<keyword evidence="3 6" id="KW-0812">Transmembrane</keyword>
<proteinExistence type="inferred from homology"/>
<dbReference type="GO" id="GO:0015123">
    <property type="term" value="F:acetate transmembrane transporter activity"/>
    <property type="evidence" value="ECO:0007669"/>
    <property type="project" value="TreeGrafter"/>
</dbReference>